<dbReference type="Gene3D" id="3.40.50.150">
    <property type="entry name" value="Vaccinia Virus protein VP39"/>
    <property type="match status" value="1"/>
</dbReference>
<evidence type="ECO:0000259" key="1">
    <source>
        <dbReference type="Pfam" id="PF13649"/>
    </source>
</evidence>
<organism evidence="2">
    <name type="scientific">marine metagenome</name>
    <dbReference type="NCBI Taxonomy" id="408172"/>
    <lineage>
        <taxon>unclassified sequences</taxon>
        <taxon>metagenomes</taxon>
        <taxon>ecological metagenomes</taxon>
    </lineage>
</organism>
<feature type="domain" description="Methyltransferase" evidence="1">
    <location>
        <begin position="76"/>
        <end position="157"/>
    </location>
</feature>
<dbReference type="Pfam" id="PF13649">
    <property type="entry name" value="Methyltransf_25"/>
    <property type="match status" value="1"/>
</dbReference>
<gene>
    <name evidence="2" type="ORF">METZ01_LOCUS9743</name>
</gene>
<dbReference type="EMBL" id="UINC01000529">
    <property type="protein sequence ID" value="SUZ56889.1"/>
    <property type="molecule type" value="Genomic_DNA"/>
</dbReference>
<reference evidence="2" key="1">
    <citation type="submission" date="2018-05" db="EMBL/GenBank/DDBJ databases">
        <authorList>
            <person name="Lanie J.A."/>
            <person name="Ng W.-L."/>
            <person name="Kazmierczak K.M."/>
            <person name="Andrzejewski T.M."/>
            <person name="Davidsen T.M."/>
            <person name="Wayne K.J."/>
            <person name="Tettelin H."/>
            <person name="Glass J.I."/>
            <person name="Rusch D."/>
            <person name="Podicherti R."/>
            <person name="Tsui H.-C.T."/>
            <person name="Winkler M.E."/>
        </authorList>
    </citation>
    <scope>NUCLEOTIDE SEQUENCE</scope>
</reference>
<accession>A0A381NRD1</accession>
<protein>
    <recommendedName>
        <fullName evidence="1">Methyltransferase domain-containing protein</fullName>
    </recommendedName>
</protein>
<dbReference type="InterPro" id="IPR041698">
    <property type="entry name" value="Methyltransf_25"/>
</dbReference>
<evidence type="ECO:0000313" key="2">
    <source>
        <dbReference type="EMBL" id="SUZ56889.1"/>
    </source>
</evidence>
<proteinExistence type="predicted"/>
<dbReference type="SUPFAM" id="SSF53335">
    <property type="entry name" value="S-adenosyl-L-methionine-dependent methyltransferases"/>
    <property type="match status" value="1"/>
</dbReference>
<dbReference type="InterPro" id="IPR029063">
    <property type="entry name" value="SAM-dependent_MTases_sf"/>
</dbReference>
<name>A0A381NRD1_9ZZZZ</name>
<sequence>MSKKIRKAEYEISYYKNFSKSKFSKHNIKNRFEIIYNENYWESKESRSGIGAEIKNTKILLQGLQNVIEKYNIKSIVDIPCGDFNWMIKLKMNNISYTGLDIVHKVIDLNNKKYKKNNINFYLSDITSSKLPKGDLIFVRDCLVHFSFKDIKKSIFRIKQSKSRYLMTTSFVNLKTNSNIFTGNWRPINLEKTPFNFPEPIITINENCEEMNGIYSDKCICLWEIEKLPDFS</sequence>
<dbReference type="AlphaFoldDB" id="A0A381NRD1"/>